<comment type="similarity">
    <text evidence="1">Belongs to the galactose-1-phosphate uridylyltransferase type 1 family.</text>
</comment>
<evidence type="ECO:0000259" key="11">
    <source>
        <dbReference type="Pfam" id="PF02744"/>
    </source>
</evidence>
<feature type="region of interest" description="Disordered" evidence="9">
    <location>
        <begin position="1"/>
        <end position="48"/>
    </location>
</feature>
<dbReference type="Pfam" id="PF02744">
    <property type="entry name" value="GalP_UDP_tr_C"/>
    <property type="match status" value="1"/>
</dbReference>
<keyword evidence="2" id="KW-0808">Transferase</keyword>
<feature type="domain" description="Galactose-1-phosphate uridyl transferase N-terminal" evidence="10">
    <location>
        <begin position="7"/>
        <end position="189"/>
    </location>
</feature>
<comment type="caution">
    <text evidence="12">The sequence shown here is derived from an EMBL/GenBank/DDBJ whole genome shotgun (WGS) entry which is preliminary data.</text>
</comment>
<evidence type="ECO:0000256" key="8">
    <source>
        <dbReference type="PIRSR" id="PIRSR000808-3"/>
    </source>
</evidence>
<dbReference type="PANTHER" id="PTHR42763">
    <property type="entry name" value="ADP-GLUCOSE PHOSPHORYLASE"/>
    <property type="match status" value="1"/>
</dbReference>
<dbReference type="InterPro" id="IPR005849">
    <property type="entry name" value="GalP_Utransf_N"/>
</dbReference>
<dbReference type="Gene3D" id="3.30.428.10">
    <property type="entry name" value="HIT-like"/>
    <property type="match status" value="2"/>
</dbReference>
<dbReference type="Pfam" id="PF01087">
    <property type="entry name" value="GalP_UDP_transf"/>
    <property type="match status" value="1"/>
</dbReference>
<evidence type="ECO:0000256" key="6">
    <source>
        <dbReference type="ARBA" id="ARBA00023277"/>
    </source>
</evidence>
<reference evidence="12" key="1">
    <citation type="journal article" date="2023" name="Science">
        <title>Elucidation of the pathway for biosynthesis of saponin adjuvants from the soapbark tree.</title>
        <authorList>
            <person name="Reed J."/>
            <person name="Orme A."/>
            <person name="El-Demerdash A."/>
            <person name="Owen C."/>
            <person name="Martin L.B.B."/>
            <person name="Misra R.C."/>
            <person name="Kikuchi S."/>
            <person name="Rejzek M."/>
            <person name="Martin A.C."/>
            <person name="Harkess A."/>
            <person name="Leebens-Mack J."/>
            <person name="Louveau T."/>
            <person name="Stephenson M.J."/>
            <person name="Osbourn A."/>
        </authorList>
    </citation>
    <scope>NUCLEOTIDE SEQUENCE</scope>
    <source>
        <strain evidence="12">S10</strain>
    </source>
</reference>
<dbReference type="KEGG" id="qsa:O6P43_009848"/>
<proteinExistence type="inferred from homology"/>
<evidence type="ECO:0000256" key="1">
    <source>
        <dbReference type="ARBA" id="ARBA00010951"/>
    </source>
</evidence>
<keyword evidence="5 8" id="KW-0862">Zinc</keyword>
<dbReference type="AlphaFoldDB" id="A0AAD7PZ48"/>
<evidence type="ECO:0000256" key="3">
    <source>
        <dbReference type="ARBA" id="ARBA00022695"/>
    </source>
</evidence>
<dbReference type="EMBL" id="JARAOO010000004">
    <property type="protein sequence ID" value="KAJ7971880.1"/>
    <property type="molecule type" value="Genomic_DNA"/>
</dbReference>
<evidence type="ECO:0000256" key="4">
    <source>
        <dbReference type="ARBA" id="ARBA00022723"/>
    </source>
</evidence>
<dbReference type="GO" id="GO:0006012">
    <property type="term" value="P:galactose metabolic process"/>
    <property type="evidence" value="ECO:0007669"/>
    <property type="project" value="InterPro"/>
</dbReference>
<sequence>MNQTEARNPELRKDPVTNRWVIFSPARSKRPSDFKSKSPTTNPNQQQQQCPFCIGREQECAPEIFRVPPDSPEWKIRVIENLYPALSRNLEDPFAQTLHPTNHVGGGHSILSGFGFHDVVIETPVHSVQLCDLSPEEIGRVFLAHKKRIKQLANHKCIQYAQVFKNHGASAGASMTHSHSQIVALPIIPPTVVARLDGMKEYFDLKRKCFLCESQSEDLLIDASTSFISVVPFAASFPFEIWIIPRDHSAHFHELDDEKSADLGSLLKLMLRKMSSQLNDPPFNFMVHTSPLQDFSSQPYVHWFIQIVPQLATVAGFEIGTGCYINPVFPEDAAKVLREVNIPESE</sequence>
<keyword evidence="13" id="KW-1185">Reference proteome</keyword>
<dbReference type="SUPFAM" id="SSF54197">
    <property type="entry name" value="HIT-like"/>
    <property type="match status" value="2"/>
</dbReference>
<feature type="compositionally biased region" description="Low complexity" evidence="9">
    <location>
        <begin position="39"/>
        <end position="48"/>
    </location>
</feature>
<evidence type="ECO:0000256" key="7">
    <source>
        <dbReference type="PIRSR" id="PIRSR000808-1"/>
    </source>
</evidence>
<dbReference type="Proteomes" id="UP001163823">
    <property type="component" value="Chromosome 4"/>
</dbReference>
<dbReference type="GO" id="GO:0008108">
    <property type="term" value="F:UDP-glucose:hexose-1-phosphate uridylyltransferase activity"/>
    <property type="evidence" value="ECO:0007669"/>
    <property type="project" value="InterPro"/>
</dbReference>
<dbReference type="GO" id="GO:0008270">
    <property type="term" value="F:zinc ion binding"/>
    <property type="evidence" value="ECO:0007669"/>
    <property type="project" value="InterPro"/>
</dbReference>
<feature type="active site" description="Tele-UMP-histidine intermediate" evidence="7">
    <location>
        <position position="179"/>
    </location>
</feature>
<feature type="binding site" evidence="8">
    <location>
        <position position="126"/>
    </location>
    <ligand>
        <name>Zn(2+)</name>
        <dbReference type="ChEBI" id="CHEBI:29105"/>
    </ligand>
</feature>
<keyword evidence="3" id="KW-0548">Nucleotidyltransferase</keyword>
<dbReference type="PIRSF" id="PIRSF000808">
    <property type="entry name" value="GalT"/>
    <property type="match status" value="1"/>
</dbReference>
<evidence type="ECO:0000313" key="13">
    <source>
        <dbReference type="Proteomes" id="UP001163823"/>
    </source>
</evidence>
<feature type="binding site" evidence="8">
    <location>
        <position position="177"/>
    </location>
    <ligand>
        <name>Zn(2+)</name>
        <dbReference type="ChEBI" id="CHEBI:29105"/>
    </ligand>
</feature>
<organism evidence="12 13">
    <name type="scientific">Quillaja saponaria</name>
    <name type="common">Soap bark tree</name>
    <dbReference type="NCBI Taxonomy" id="32244"/>
    <lineage>
        <taxon>Eukaryota</taxon>
        <taxon>Viridiplantae</taxon>
        <taxon>Streptophyta</taxon>
        <taxon>Embryophyta</taxon>
        <taxon>Tracheophyta</taxon>
        <taxon>Spermatophyta</taxon>
        <taxon>Magnoliopsida</taxon>
        <taxon>eudicotyledons</taxon>
        <taxon>Gunneridae</taxon>
        <taxon>Pentapetalae</taxon>
        <taxon>rosids</taxon>
        <taxon>fabids</taxon>
        <taxon>Fabales</taxon>
        <taxon>Quillajaceae</taxon>
        <taxon>Quillaja</taxon>
    </lineage>
</organism>
<name>A0AAD7PZ48_QUISA</name>
<keyword evidence="6" id="KW-0119">Carbohydrate metabolism</keyword>
<evidence type="ECO:0000256" key="2">
    <source>
        <dbReference type="ARBA" id="ARBA00022679"/>
    </source>
</evidence>
<comment type="cofactor">
    <cofactor evidence="8">
        <name>Zn(2+)</name>
        <dbReference type="ChEBI" id="CHEBI:29105"/>
    </cofactor>
    <text evidence="8">Binds 1 zinc ion per subunit.</text>
</comment>
<protein>
    <submittedName>
        <fullName evidence="12">ADP-glucose phosphorylase</fullName>
    </submittedName>
</protein>
<evidence type="ECO:0000313" key="12">
    <source>
        <dbReference type="EMBL" id="KAJ7971880.1"/>
    </source>
</evidence>
<feature type="compositionally biased region" description="Basic and acidic residues" evidence="9">
    <location>
        <begin position="7"/>
        <end position="16"/>
    </location>
</feature>
<feature type="binding site" evidence="8">
    <location>
        <position position="53"/>
    </location>
    <ligand>
        <name>Zn(2+)</name>
        <dbReference type="ChEBI" id="CHEBI:29105"/>
    </ligand>
</feature>
<dbReference type="InterPro" id="IPR036265">
    <property type="entry name" value="HIT-like_sf"/>
</dbReference>
<dbReference type="InterPro" id="IPR001937">
    <property type="entry name" value="GalP_UDPtransf1"/>
</dbReference>
<keyword evidence="4 8" id="KW-0479">Metal-binding</keyword>
<dbReference type="InterPro" id="IPR005850">
    <property type="entry name" value="GalP_Utransf_C"/>
</dbReference>
<gene>
    <name evidence="12" type="ORF">O6P43_009848</name>
</gene>
<dbReference type="PANTHER" id="PTHR42763:SF2">
    <property type="entry name" value="ADP-GLUCOSE PHOSPHORYLASE"/>
    <property type="match status" value="1"/>
</dbReference>
<evidence type="ECO:0000259" key="10">
    <source>
        <dbReference type="Pfam" id="PF01087"/>
    </source>
</evidence>
<accession>A0AAD7PZ48</accession>
<feature type="domain" description="Galactose-1-phosphate uridyl transferase C-terminal" evidence="11">
    <location>
        <begin position="204"/>
        <end position="339"/>
    </location>
</feature>
<evidence type="ECO:0000256" key="5">
    <source>
        <dbReference type="ARBA" id="ARBA00022833"/>
    </source>
</evidence>
<dbReference type="InterPro" id="IPR053177">
    <property type="entry name" value="ADP-glucose_phosphorylase"/>
</dbReference>
<feature type="binding site" evidence="8">
    <location>
        <position position="50"/>
    </location>
    <ligand>
        <name>Zn(2+)</name>
        <dbReference type="ChEBI" id="CHEBI:29105"/>
    </ligand>
</feature>
<evidence type="ECO:0000256" key="9">
    <source>
        <dbReference type="SAM" id="MobiDB-lite"/>
    </source>
</evidence>